<evidence type="ECO:0000256" key="1">
    <source>
        <dbReference type="SAM" id="Phobius"/>
    </source>
</evidence>
<gene>
    <name evidence="2" type="ORF">SNAT2548_LOCUS22867</name>
</gene>
<feature type="transmembrane region" description="Helical" evidence="1">
    <location>
        <begin position="182"/>
        <end position="199"/>
    </location>
</feature>
<feature type="transmembrane region" description="Helical" evidence="1">
    <location>
        <begin position="145"/>
        <end position="161"/>
    </location>
</feature>
<feature type="transmembrane region" description="Helical" evidence="1">
    <location>
        <begin position="289"/>
        <end position="310"/>
    </location>
</feature>
<keyword evidence="3" id="KW-1185">Reference proteome</keyword>
<name>A0A812R5C1_9DINO</name>
<sequence>MEPVADGSDLPEAPPADVVNSLRFLREAWRPFLLKPSDEEIEEMKIKAAVAEEEADAHAAKCTSVESPGMNQRLLHQGFLPIIGAMELFGTAWDGYSAEERQHAANLRVLDVIGIPLFCPWYLFLGKLFSQEDALYEVAPDALCTVLRLVLALAAVLVLLLHSQAVPKPTKEADAFHVQRKLGYWVYLTRHCIAFQAWHQVLTLLAPFSPMLGAATNGLCISVGGLGWFVTMQYFSLVVPADGFKEECKKWAERGVAFGPVQHALHIPPFFIGALDLFLRPSALLARSLNVFSCLRFGAFYVVVYVAVFFGNYQLTGKWPYAFMDAFGTDVAKWSKFITVQAGRLSSV</sequence>
<evidence type="ECO:0000313" key="2">
    <source>
        <dbReference type="EMBL" id="CAE7420432.1"/>
    </source>
</evidence>
<dbReference type="AlphaFoldDB" id="A0A812R5C1"/>
<dbReference type="EMBL" id="CAJNDS010002301">
    <property type="protein sequence ID" value="CAE7420432.1"/>
    <property type="molecule type" value="Genomic_DNA"/>
</dbReference>
<proteinExistence type="predicted"/>
<accession>A0A812R5C1</accession>
<feature type="transmembrane region" description="Helical" evidence="1">
    <location>
        <begin position="105"/>
        <end position="125"/>
    </location>
</feature>
<dbReference type="Proteomes" id="UP000604046">
    <property type="component" value="Unassembled WGS sequence"/>
</dbReference>
<dbReference type="OrthoDB" id="437357at2759"/>
<feature type="transmembrane region" description="Helical" evidence="1">
    <location>
        <begin position="211"/>
        <end position="230"/>
    </location>
</feature>
<keyword evidence="1" id="KW-0812">Transmembrane</keyword>
<evidence type="ECO:0000313" key="3">
    <source>
        <dbReference type="Proteomes" id="UP000604046"/>
    </source>
</evidence>
<organism evidence="2 3">
    <name type="scientific">Symbiodinium natans</name>
    <dbReference type="NCBI Taxonomy" id="878477"/>
    <lineage>
        <taxon>Eukaryota</taxon>
        <taxon>Sar</taxon>
        <taxon>Alveolata</taxon>
        <taxon>Dinophyceae</taxon>
        <taxon>Suessiales</taxon>
        <taxon>Symbiodiniaceae</taxon>
        <taxon>Symbiodinium</taxon>
    </lineage>
</organism>
<keyword evidence="1" id="KW-0472">Membrane</keyword>
<protein>
    <submittedName>
        <fullName evidence="2">Uncharacterized protein</fullName>
    </submittedName>
</protein>
<keyword evidence="1" id="KW-1133">Transmembrane helix</keyword>
<reference evidence="2" key="1">
    <citation type="submission" date="2021-02" db="EMBL/GenBank/DDBJ databases">
        <authorList>
            <person name="Dougan E. K."/>
            <person name="Rhodes N."/>
            <person name="Thang M."/>
            <person name="Chan C."/>
        </authorList>
    </citation>
    <scope>NUCLEOTIDE SEQUENCE</scope>
</reference>
<comment type="caution">
    <text evidence="2">The sequence shown here is derived from an EMBL/GenBank/DDBJ whole genome shotgun (WGS) entry which is preliminary data.</text>
</comment>